<dbReference type="InterPro" id="IPR038718">
    <property type="entry name" value="SNF2-like_sf"/>
</dbReference>
<dbReference type="InterPro" id="IPR022138">
    <property type="entry name" value="DUF3670"/>
</dbReference>
<dbReference type="InterPro" id="IPR000330">
    <property type="entry name" value="SNF2_N"/>
</dbReference>
<reference evidence="4 5" key="1">
    <citation type="submission" date="2022-10" db="EMBL/GenBank/DDBJ databases">
        <title>Paenibacillus description and whole genome data of maize root bacterial community.</title>
        <authorList>
            <person name="Marton D."/>
            <person name="Farkas M."/>
            <person name="Cserhati M."/>
        </authorList>
    </citation>
    <scope>NUCLEOTIDE SEQUENCE [LARGE SCALE GENOMIC DNA]</scope>
    <source>
        <strain evidence="4 5">P96</strain>
    </source>
</reference>
<dbReference type="CDD" id="cd18793">
    <property type="entry name" value="SF2_C_SNF"/>
    <property type="match status" value="1"/>
</dbReference>
<dbReference type="Gene3D" id="3.40.50.300">
    <property type="entry name" value="P-loop containing nucleotide triphosphate hydrolases"/>
    <property type="match status" value="1"/>
</dbReference>
<evidence type="ECO:0000313" key="4">
    <source>
        <dbReference type="EMBL" id="MDP4098548.1"/>
    </source>
</evidence>
<keyword evidence="4" id="KW-0347">Helicase</keyword>
<dbReference type="GO" id="GO:0004386">
    <property type="term" value="F:helicase activity"/>
    <property type="evidence" value="ECO:0007669"/>
    <property type="project" value="UniProtKB-KW"/>
</dbReference>
<keyword evidence="4" id="KW-0067">ATP-binding</keyword>
<dbReference type="PANTHER" id="PTHR10799">
    <property type="entry name" value="SNF2/RAD54 HELICASE FAMILY"/>
    <property type="match status" value="1"/>
</dbReference>
<dbReference type="InterPro" id="IPR027417">
    <property type="entry name" value="P-loop_NTPase"/>
</dbReference>
<evidence type="ECO:0000259" key="2">
    <source>
        <dbReference type="PROSITE" id="PS51192"/>
    </source>
</evidence>
<dbReference type="Proteomes" id="UP001241848">
    <property type="component" value="Unassembled WGS sequence"/>
</dbReference>
<dbReference type="Pfam" id="PF00176">
    <property type="entry name" value="SNF2-rel_dom"/>
    <property type="match status" value="1"/>
</dbReference>
<dbReference type="CDD" id="cd18012">
    <property type="entry name" value="DEXQc_arch_SWI2_SNF2"/>
    <property type="match status" value="1"/>
</dbReference>
<protein>
    <submittedName>
        <fullName evidence="4">DEAD/DEAH box helicase</fullName>
    </submittedName>
</protein>
<sequence>MDQPLYGIWLGDVFFCFSGETSEPRVDAWSSIVRKMRLKDGSQPFRQAALRLAEVRLSGPARQEPVRGGKRRAMLGRTLEGLAIDAKETASLLLRLNEQECATAGVRLGEEIGYWQKAALFALELVQQGEIVPGLMELRQAGARRRGGQEAAVGVWLPRLSGEASIARFRELAAAMPAIGLAAPAAFAGRELETREEAACVVLHSFISAMVHAETTAAITAAERDIAKYRAEYRRGRSPLAELWWNSLLTGSRPLPVQGTAVEMEDLSRQVSSLRGAAVPYTEREEKEPEEGSLRLCLRLEPPQDELKEWRVSFWAESDVEPGMRLPAEAIWSHQEPDLVRGDVIYREVHVQLLTAMGRASEVSAGIRETLLHPRPESFSLEPGDFFRFLTESVPLLQKGGVTVQMPSRWSREERRRAGLRLRMRDTGQAESAASPLGMSRVVAFDAEAVLGGEKLSMEELEAIAAANLPYVRLRGEWIEVDPKEIRQVLRFMKKQEEGEMSFAEWMHLSAEQDMTGEAVWKGLSIYGTESFGLLASLADGGSLRSVKPRPVPAELHGELRPYQERGYQWLSAMRDLGFGVCLADDMGLGKTVQVITCLLDYRKLRTENGPALIICPTSLLGNWHRELQRFAPDLSLYIHHGGQRLHGQGFQEEARKHDIVLTTYHLAGRDGPDLSSITWLSVVLDEAQYIKNARTKQSQSVMKLSSPHRIAMTGTPVENRLSELWSIFQFLNPGYLGTASSFRQRYTMAGEERGLALRELHRLVSPFMLRRLKSDPDIRKDLPEKLEFKSYCALTPEQAGMYRGVVDQLMGNIDGQRGIARKGLVLSSLTKLKQICDHPALLAPGRSDMAKQEASGKMERLLELVEAIRENGEAALIFTQYVGMGELLVSRLERVYGQKPFFLYGGLPKSQRDEMVQRFQQGDGPDLFVLSLRAGGVGLNLTRASHVVHYDRWWNPAVENQATDRVFRIGQSRNVQVHKLICQGTLEERIDELIESKKALSEQVVGSGENWLTEMSDEELRGLISLQNDIWV</sequence>
<feature type="domain" description="Helicase C-terminal" evidence="3">
    <location>
        <begin position="861"/>
        <end position="1017"/>
    </location>
</feature>
<dbReference type="PROSITE" id="PS51194">
    <property type="entry name" value="HELICASE_CTER"/>
    <property type="match status" value="1"/>
</dbReference>
<dbReference type="SMART" id="SM00487">
    <property type="entry name" value="DEXDc"/>
    <property type="match status" value="1"/>
</dbReference>
<dbReference type="InterPro" id="IPR014001">
    <property type="entry name" value="Helicase_ATP-bd"/>
</dbReference>
<dbReference type="SMART" id="SM00490">
    <property type="entry name" value="HELICc"/>
    <property type="match status" value="1"/>
</dbReference>
<dbReference type="SUPFAM" id="SSF52540">
    <property type="entry name" value="P-loop containing nucleoside triphosphate hydrolases"/>
    <property type="match status" value="2"/>
</dbReference>
<gene>
    <name evidence="4" type="ORF">OIN60_17590</name>
</gene>
<dbReference type="InterPro" id="IPR001650">
    <property type="entry name" value="Helicase_C-like"/>
</dbReference>
<keyword evidence="5" id="KW-1185">Reference proteome</keyword>
<dbReference type="Gene3D" id="3.40.50.10810">
    <property type="entry name" value="Tandem AAA-ATPase domain"/>
    <property type="match status" value="1"/>
</dbReference>
<name>A0ABT9FV00_9BACL</name>
<dbReference type="Pfam" id="PF00271">
    <property type="entry name" value="Helicase_C"/>
    <property type="match status" value="1"/>
</dbReference>
<keyword evidence="1" id="KW-0378">Hydrolase</keyword>
<dbReference type="PROSITE" id="PS51192">
    <property type="entry name" value="HELICASE_ATP_BIND_1"/>
    <property type="match status" value="1"/>
</dbReference>
<evidence type="ECO:0000313" key="5">
    <source>
        <dbReference type="Proteomes" id="UP001241848"/>
    </source>
</evidence>
<evidence type="ECO:0000256" key="1">
    <source>
        <dbReference type="ARBA" id="ARBA00022801"/>
    </source>
</evidence>
<dbReference type="InterPro" id="IPR049730">
    <property type="entry name" value="SNF2/RAD54-like_C"/>
</dbReference>
<keyword evidence="4" id="KW-0547">Nucleotide-binding</keyword>
<evidence type="ECO:0000259" key="3">
    <source>
        <dbReference type="PROSITE" id="PS51194"/>
    </source>
</evidence>
<dbReference type="Pfam" id="PF12419">
    <property type="entry name" value="DUF3670"/>
    <property type="match status" value="1"/>
</dbReference>
<feature type="domain" description="Helicase ATP-binding" evidence="2">
    <location>
        <begin position="572"/>
        <end position="735"/>
    </location>
</feature>
<dbReference type="RefSeq" id="WP_305756200.1">
    <property type="nucleotide sequence ID" value="NZ_JAPCKK010000027.1"/>
</dbReference>
<organism evidence="4 5">
    <name type="scientific">Paenibacillus zeirhizosphaerae</name>
    <dbReference type="NCBI Taxonomy" id="2987519"/>
    <lineage>
        <taxon>Bacteria</taxon>
        <taxon>Bacillati</taxon>
        <taxon>Bacillota</taxon>
        <taxon>Bacilli</taxon>
        <taxon>Bacillales</taxon>
        <taxon>Paenibacillaceae</taxon>
        <taxon>Paenibacillus</taxon>
    </lineage>
</organism>
<proteinExistence type="predicted"/>
<dbReference type="EMBL" id="JAPCKK010000027">
    <property type="protein sequence ID" value="MDP4098548.1"/>
    <property type="molecule type" value="Genomic_DNA"/>
</dbReference>
<accession>A0ABT9FV00</accession>
<comment type="caution">
    <text evidence="4">The sequence shown here is derived from an EMBL/GenBank/DDBJ whole genome shotgun (WGS) entry which is preliminary data.</text>
</comment>